<organism evidence="2">
    <name type="scientific">Picea glauca</name>
    <name type="common">White spruce</name>
    <name type="synonym">Pinus glauca</name>
    <dbReference type="NCBI Taxonomy" id="3330"/>
    <lineage>
        <taxon>Eukaryota</taxon>
        <taxon>Viridiplantae</taxon>
        <taxon>Streptophyta</taxon>
        <taxon>Embryophyta</taxon>
        <taxon>Tracheophyta</taxon>
        <taxon>Spermatophyta</taxon>
        <taxon>Pinopsida</taxon>
        <taxon>Pinidae</taxon>
        <taxon>Conifers I</taxon>
        <taxon>Pinales</taxon>
        <taxon>Pinaceae</taxon>
        <taxon>Picea</taxon>
    </lineage>
</organism>
<keyword evidence="1" id="KW-0812">Transmembrane</keyword>
<accession>A0A117NGN8</accession>
<reference evidence="2" key="1">
    <citation type="journal article" date="2015" name="Genome Biol. Evol.">
        <title>Organellar Genomes of White Spruce (Picea glauca): Assembly and Annotation.</title>
        <authorList>
            <person name="Jackman S.D."/>
            <person name="Warren R.L."/>
            <person name="Gibb E.A."/>
            <person name="Vandervalk B.P."/>
            <person name="Mohamadi H."/>
            <person name="Chu J."/>
            <person name="Raymond A."/>
            <person name="Pleasance S."/>
            <person name="Coope R."/>
            <person name="Wildung M.R."/>
            <person name="Ritland C.E."/>
            <person name="Bousquet J."/>
            <person name="Jones S.J."/>
            <person name="Bohlmann J."/>
            <person name="Birol I."/>
        </authorList>
    </citation>
    <scope>NUCLEOTIDE SEQUENCE [LARGE SCALE GENOMIC DNA]</scope>
    <source>
        <tissue evidence="2">Flushing bud</tissue>
    </source>
</reference>
<evidence type="ECO:0000313" key="2">
    <source>
        <dbReference type="EMBL" id="KUM47105.1"/>
    </source>
</evidence>
<name>A0A117NGN8_PICGL</name>
<comment type="caution">
    <text evidence="2">The sequence shown here is derived from an EMBL/GenBank/DDBJ whole genome shotgun (WGS) entry which is preliminary data.</text>
</comment>
<sequence>MIGVDAYIIDSEATRAQLLILVLLVQLALFNLLMLVRLGKSIGSGTIYVVMGLDQ</sequence>
<keyword evidence="2" id="KW-0496">Mitochondrion</keyword>
<gene>
    <name evidence="2" type="ORF">ABT39_MTgene6111</name>
</gene>
<keyword evidence="1" id="KW-1133">Transmembrane helix</keyword>
<proteinExistence type="predicted"/>
<dbReference type="EMBL" id="LKAM01000008">
    <property type="protein sequence ID" value="KUM47105.1"/>
    <property type="molecule type" value="Genomic_DNA"/>
</dbReference>
<keyword evidence="1" id="KW-0472">Membrane</keyword>
<evidence type="ECO:0000256" key="1">
    <source>
        <dbReference type="SAM" id="Phobius"/>
    </source>
</evidence>
<feature type="transmembrane region" description="Helical" evidence="1">
    <location>
        <begin position="16"/>
        <end position="36"/>
    </location>
</feature>
<geneLocation type="mitochondrion" evidence="2"/>
<dbReference type="AlphaFoldDB" id="A0A117NGN8"/>
<protein>
    <submittedName>
        <fullName evidence="2">Uncharacterized protein</fullName>
    </submittedName>
</protein>